<dbReference type="AlphaFoldDB" id="A0A816PYI9"/>
<dbReference type="EMBL" id="HG994370">
    <property type="protein sequence ID" value="CAF2055055.1"/>
    <property type="molecule type" value="Genomic_DNA"/>
</dbReference>
<sequence>MVETFSRKDPFSVLMPQGFEIYMCKKNQSHHTMP</sequence>
<dbReference type="Proteomes" id="UP001295469">
    <property type="component" value="Chromosome C06"/>
</dbReference>
<reference evidence="1" key="1">
    <citation type="submission" date="2021-01" db="EMBL/GenBank/DDBJ databases">
        <authorList>
            <consortium name="Genoscope - CEA"/>
            <person name="William W."/>
        </authorList>
    </citation>
    <scope>NUCLEOTIDE SEQUENCE</scope>
</reference>
<name>A0A816PYI9_BRANA</name>
<gene>
    <name evidence="1" type="ORF">DARMORV10_C06P05810.1</name>
</gene>
<organism evidence="1">
    <name type="scientific">Brassica napus</name>
    <name type="common">Rape</name>
    <dbReference type="NCBI Taxonomy" id="3708"/>
    <lineage>
        <taxon>Eukaryota</taxon>
        <taxon>Viridiplantae</taxon>
        <taxon>Streptophyta</taxon>
        <taxon>Embryophyta</taxon>
        <taxon>Tracheophyta</taxon>
        <taxon>Spermatophyta</taxon>
        <taxon>Magnoliopsida</taxon>
        <taxon>eudicotyledons</taxon>
        <taxon>Gunneridae</taxon>
        <taxon>Pentapetalae</taxon>
        <taxon>rosids</taxon>
        <taxon>malvids</taxon>
        <taxon>Brassicales</taxon>
        <taxon>Brassicaceae</taxon>
        <taxon>Brassiceae</taxon>
        <taxon>Brassica</taxon>
    </lineage>
</organism>
<proteinExistence type="predicted"/>
<evidence type="ECO:0000313" key="1">
    <source>
        <dbReference type="EMBL" id="CAF2055055.1"/>
    </source>
</evidence>
<protein>
    <submittedName>
        <fullName evidence="1">(rape) hypothetical protein</fullName>
    </submittedName>
</protein>
<accession>A0A816PYI9</accession>